<proteinExistence type="predicted"/>
<organism evidence="2 3">
    <name type="scientific">Penicillium canariense</name>
    <dbReference type="NCBI Taxonomy" id="189055"/>
    <lineage>
        <taxon>Eukaryota</taxon>
        <taxon>Fungi</taxon>
        <taxon>Dikarya</taxon>
        <taxon>Ascomycota</taxon>
        <taxon>Pezizomycotina</taxon>
        <taxon>Eurotiomycetes</taxon>
        <taxon>Eurotiomycetidae</taxon>
        <taxon>Eurotiales</taxon>
        <taxon>Aspergillaceae</taxon>
        <taxon>Penicillium</taxon>
    </lineage>
</organism>
<evidence type="ECO:0000313" key="3">
    <source>
        <dbReference type="Proteomes" id="UP001149163"/>
    </source>
</evidence>
<evidence type="ECO:0000256" key="1">
    <source>
        <dbReference type="SAM" id="MobiDB-lite"/>
    </source>
</evidence>
<sequence>MADSYDTDGHPEEGEISRSFEGTSSPPPDSSSETFRYEKTTLTLDDLDPDDWDITERQASLPHHYSPQQLLSLGMPAEGYWKMTLDLFDPYWVDPAITWAGRAAEGVLFMEDIVRNTIDGPWISELSKAAYEHVAPLPTLRHVFVTNIINRDTRPDVRRLVTGHDLQLFESGTPKYQAMLGTRIGKIVTYLVLGAFDRGTRSISRIAVWFAGRQHILLHMRFDIEPLDG</sequence>
<evidence type="ECO:0000313" key="2">
    <source>
        <dbReference type="EMBL" id="KAJ5151127.1"/>
    </source>
</evidence>
<reference evidence="2" key="1">
    <citation type="submission" date="2022-11" db="EMBL/GenBank/DDBJ databases">
        <authorList>
            <person name="Petersen C."/>
        </authorList>
    </citation>
    <scope>NUCLEOTIDE SEQUENCE</scope>
    <source>
        <strain evidence="2">IBT 26290</strain>
    </source>
</reference>
<dbReference type="GeneID" id="81431679"/>
<dbReference type="AlphaFoldDB" id="A0A9W9HKM6"/>
<accession>A0A9W9HKM6</accession>
<gene>
    <name evidence="2" type="ORF">N7482_010379</name>
</gene>
<name>A0A9W9HKM6_9EURO</name>
<dbReference type="Proteomes" id="UP001149163">
    <property type="component" value="Unassembled WGS sequence"/>
</dbReference>
<reference evidence="2" key="2">
    <citation type="journal article" date="2023" name="IMA Fungus">
        <title>Comparative genomic study of the Penicillium genus elucidates a diverse pangenome and 15 lateral gene transfer events.</title>
        <authorList>
            <person name="Petersen C."/>
            <person name="Sorensen T."/>
            <person name="Nielsen M.R."/>
            <person name="Sondergaard T.E."/>
            <person name="Sorensen J.L."/>
            <person name="Fitzpatrick D.A."/>
            <person name="Frisvad J.C."/>
            <person name="Nielsen K.L."/>
        </authorList>
    </citation>
    <scope>NUCLEOTIDE SEQUENCE</scope>
    <source>
        <strain evidence="2">IBT 26290</strain>
    </source>
</reference>
<protein>
    <submittedName>
        <fullName evidence="2">Uncharacterized protein</fullName>
    </submittedName>
</protein>
<keyword evidence="3" id="KW-1185">Reference proteome</keyword>
<comment type="caution">
    <text evidence="2">The sequence shown here is derived from an EMBL/GenBank/DDBJ whole genome shotgun (WGS) entry which is preliminary data.</text>
</comment>
<feature type="compositionally biased region" description="Basic and acidic residues" evidence="1">
    <location>
        <begin position="7"/>
        <end position="18"/>
    </location>
</feature>
<dbReference type="EMBL" id="JAPQKN010000008">
    <property type="protein sequence ID" value="KAJ5151127.1"/>
    <property type="molecule type" value="Genomic_DNA"/>
</dbReference>
<dbReference type="RefSeq" id="XP_056538460.1">
    <property type="nucleotide sequence ID" value="XM_056692503.1"/>
</dbReference>
<feature type="region of interest" description="Disordered" evidence="1">
    <location>
        <begin position="1"/>
        <end position="39"/>
    </location>
</feature>
<dbReference type="OrthoDB" id="4361935at2759"/>